<feature type="region of interest" description="Disordered" evidence="2">
    <location>
        <begin position="184"/>
        <end position="231"/>
    </location>
</feature>
<evidence type="ECO:0000259" key="4">
    <source>
        <dbReference type="PROSITE" id="PS51294"/>
    </source>
</evidence>
<dbReference type="PROSITE" id="PS50090">
    <property type="entry name" value="MYB_LIKE"/>
    <property type="match status" value="2"/>
</dbReference>
<feature type="compositionally biased region" description="Polar residues" evidence="2">
    <location>
        <begin position="291"/>
        <end position="311"/>
    </location>
</feature>
<evidence type="ECO:0000313" key="6">
    <source>
        <dbReference type="Proteomes" id="UP000254866"/>
    </source>
</evidence>
<evidence type="ECO:0008006" key="7">
    <source>
        <dbReference type="Google" id="ProtNLM"/>
    </source>
</evidence>
<sequence>MSATIEPRLIALLNDASSESFPVPPSLELQLPPLQDPNVLKASGRPLLLEPDASKRNGKLARAQNTLPQYPSTLLPPLDEEETSYSEPKQNSEMSAATNDRALGGSSPQSLRKILGDDIGTSVRAPSKKRLIVENSKDDFVQLPQPPKKHKAANQVVPPIIIGLFEPPPQTALFPPIASSSFHDSHGRNTLNTVPPRVKGVGHSSKSASTDDSEKSIANKKRDKKDVRARKKWTEEETNNLLLGVHKHGLGNWTDILEDTTFSFNQRSAADLKDRFRTCCPTELRGENGKGKSQTYQSGNDPGNSALQAKQKSSLMVENILIDGDNIGTTGGGSDATPTKPRKTRTHRKKLEDLAQLGIEGPFRKSHRRERRPFSEDEDREILQGYQIHGPAWTRIQRDPRFHLQSRQPTDLRDRFRNKFPEKFRAEEKGSATGKENAVVDKPQSEVSQQMERKGKENSDPNHIATSLHASPPFSQSGTRSSERGKDSFPKEHTALPGAGLSSNVTSSSSRDGLRIQEIISPEHEISKIMPLQNQTSLFSFRDSFGPFSEAPVMESTDGLAFSQSFDWGGSMTATFPGSMGEMDISRLLLDENWVDNPGSAVKEKQSLSDLNNLAPSGTDAPSGPSFYNLLCDPEQIVDLHDSTFG</sequence>
<keyword evidence="1" id="KW-0539">Nucleus</keyword>
<name>A0A370TKK5_9HELO</name>
<dbReference type="PROSITE" id="PS51294">
    <property type="entry name" value="HTH_MYB"/>
    <property type="match status" value="1"/>
</dbReference>
<feature type="domain" description="Myb-like" evidence="3">
    <location>
        <begin position="366"/>
        <end position="420"/>
    </location>
</feature>
<dbReference type="RefSeq" id="XP_031868710.1">
    <property type="nucleotide sequence ID" value="XM_032015289.1"/>
</dbReference>
<evidence type="ECO:0000256" key="1">
    <source>
        <dbReference type="ARBA" id="ARBA00023242"/>
    </source>
</evidence>
<dbReference type="GeneID" id="43599515"/>
<feature type="compositionally biased region" description="Basic residues" evidence="2">
    <location>
        <begin position="340"/>
        <end position="349"/>
    </location>
</feature>
<evidence type="ECO:0000259" key="3">
    <source>
        <dbReference type="PROSITE" id="PS50090"/>
    </source>
</evidence>
<dbReference type="PANTHER" id="PTHR46734">
    <property type="entry name" value="TELOMERIC REPEAT-BINDING FACTOR 1 TERF1"/>
    <property type="match status" value="1"/>
</dbReference>
<feature type="compositionally biased region" description="Basic residues" evidence="2">
    <location>
        <begin position="218"/>
        <end position="231"/>
    </location>
</feature>
<organism evidence="5 6">
    <name type="scientific">Venustampulla echinocandica</name>
    <dbReference type="NCBI Taxonomy" id="2656787"/>
    <lineage>
        <taxon>Eukaryota</taxon>
        <taxon>Fungi</taxon>
        <taxon>Dikarya</taxon>
        <taxon>Ascomycota</taxon>
        <taxon>Pezizomycotina</taxon>
        <taxon>Leotiomycetes</taxon>
        <taxon>Helotiales</taxon>
        <taxon>Pleuroascaceae</taxon>
        <taxon>Venustampulla</taxon>
    </lineage>
</organism>
<dbReference type="AlphaFoldDB" id="A0A370TKK5"/>
<dbReference type="EMBL" id="NPIC01000005">
    <property type="protein sequence ID" value="RDL36054.1"/>
    <property type="molecule type" value="Genomic_DNA"/>
</dbReference>
<dbReference type="InterPro" id="IPR052450">
    <property type="entry name" value="TRBD-Containing_Protein"/>
</dbReference>
<feature type="compositionally biased region" description="Polar residues" evidence="2">
    <location>
        <begin position="85"/>
        <end position="98"/>
    </location>
</feature>
<feature type="compositionally biased region" description="Basic and acidic residues" evidence="2">
    <location>
        <begin position="481"/>
        <end position="494"/>
    </location>
</feature>
<dbReference type="OrthoDB" id="608866at2759"/>
<evidence type="ECO:0000313" key="5">
    <source>
        <dbReference type="EMBL" id="RDL36054.1"/>
    </source>
</evidence>
<feature type="region of interest" description="Disordered" evidence="2">
    <location>
        <begin position="19"/>
        <end position="119"/>
    </location>
</feature>
<dbReference type="SUPFAM" id="SSF46689">
    <property type="entry name" value="Homeodomain-like"/>
    <property type="match status" value="2"/>
</dbReference>
<protein>
    <recommendedName>
        <fullName evidence="7">Myb-like domain-containing protein</fullName>
    </recommendedName>
</protein>
<dbReference type="CDD" id="cd11660">
    <property type="entry name" value="SANT_TRF"/>
    <property type="match status" value="2"/>
</dbReference>
<feature type="compositionally biased region" description="Basic and acidic residues" evidence="2">
    <location>
        <begin position="410"/>
        <end position="430"/>
    </location>
</feature>
<feature type="compositionally biased region" description="Polar residues" evidence="2">
    <location>
        <begin position="63"/>
        <end position="72"/>
    </location>
</feature>
<feature type="compositionally biased region" description="Low complexity" evidence="2">
    <location>
        <begin position="26"/>
        <end position="37"/>
    </location>
</feature>
<accession>A0A370TKK5</accession>
<gene>
    <name evidence="5" type="ORF">BP5553_06666</name>
</gene>
<feature type="compositionally biased region" description="Polar residues" evidence="2">
    <location>
        <begin position="464"/>
        <end position="480"/>
    </location>
</feature>
<dbReference type="PANTHER" id="PTHR46734:SF1">
    <property type="entry name" value="TELOMERIC REPEAT-BINDING FACTOR 1"/>
    <property type="match status" value="1"/>
</dbReference>
<dbReference type="Gene3D" id="1.10.10.60">
    <property type="entry name" value="Homeodomain-like"/>
    <property type="match status" value="2"/>
</dbReference>
<feature type="compositionally biased region" description="Polar residues" evidence="2">
    <location>
        <begin position="501"/>
        <end position="511"/>
    </location>
</feature>
<dbReference type="SMART" id="SM00717">
    <property type="entry name" value="SANT"/>
    <property type="match status" value="2"/>
</dbReference>
<feature type="region of interest" description="Disordered" evidence="2">
    <location>
        <begin position="283"/>
        <end position="311"/>
    </location>
</feature>
<dbReference type="InterPro" id="IPR001005">
    <property type="entry name" value="SANT/Myb"/>
</dbReference>
<evidence type="ECO:0000256" key="2">
    <source>
        <dbReference type="SAM" id="MobiDB-lite"/>
    </source>
</evidence>
<dbReference type="STRING" id="2656787.A0A370TKK5"/>
<comment type="caution">
    <text evidence="5">The sequence shown here is derived from an EMBL/GenBank/DDBJ whole genome shotgun (WGS) entry which is preliminary data.</text>
</comment>
<dbReference type="InterPro" id="IPR009057">
    <property type="entry name" value="Homeodomain-like_sf"/>
</dbReference>
<feature type="domain" description="Myb-like" evidence="3">
    <location>
        <begin position="225"/>
        <end position="278"/>
    </location>
</feature>
<keyword evidence="6" id="KW-1185">Reference proteome</keyword>
<reference evidence="5 6" key="1">
    <citation type="journal article" date="2018" name="IMA Fungus">
        <title>IMA Genome-F 9: Draft genome sequence of Annulohypoxylon stygium, Aspergillus mulundensis, Berkeleyomyces basicola (syn. Thielaviopsis basicola), Ceratocystis smalleyi, two Cercospora beticola strains, Coleophoma cylindrospora, Fusarium fracticaudum, Phialophora cf. hyalina, and Morchella septimelata.</title>
        <authorList>
            <person name="Wingfield B.D."/>
            <person name="Bills G.F."/>
            <person name="Dong Y."/>
            <person name="Huang W."/>
            <person name="Nel W.J."/>
            <person name="Swalarsk-Parry B.S."/>
            <person name="Vaghefi N."/>
            <person name="Wilken P.M."/>
            <person name="An Z."/>
            <person name="de Beer Z.W."/>
            <person name="De Vos L."/>
            <person name="Chen L."/>
            <person name="Duong T.A."/>
            <person name="Gao Y."/>
            <person name="Hammerbacher A."/>
            <person name="Kikkert J.R."/>
            <person name="Li Y."/>
            <person name="Li H."/>
            <person name="Li K."/>
            <person name="Li Q."/>
            <person name="Liu X."/>
            <person name="Ma X."/>
            <person name="Naidoo K."/>
            <person name="Pethybridge S.J."/>
            <person name="Sun J."/>
            <person name="Steenkamp E.T."/>
            <person name="van der Nest M.A."/>
            <person name="van Wyk S."/>
            <person name="Wingfield M.J."/>
            <person name="Xiong C."/>
            <person name="Yue Q."/>
            <person name="Zhang X."/>
        </authorList>
    </citation>
    <scope>NUCLEOTIDE SEQUENCE [LARGE SCALE GENOMIC DNA]</scope>
    <source>
        <strain evidence="5 6">BP 5553</strain>
    </source>
</reference>
<dbReference type="Pfam" id="PF00249">
    <property type="entry name" value="Myb_DNA-binding"/>
    <property type="match status" value="2"/>
</dbReference>
<proteinExistence type="predicted"/>
<feature type="compositionally biased region" description="Basic and acidic residues" evidence="2">
    <location>
        <begin position="451"/>
        <end position="460"/>
    </location>
</feature>
<dbReference type="Proteomes" id="UP000254866">
    <property type="component" value="Unassembled WGS sequence"/>
</dbReference>
<feature type="domain" description="HTH myb-type" evidence="4">
    <location>
        <begin position="225"/>
        <end position="284"/>
    </location>
</feature>
<feature type="region of interest" description="Disordered" evidence="2">
    <location>
        <begin position="326"/>
        <end position="512"/>
    </location>
</feature>
<feature type="compositionally biased region" description="Polar residues" evidence="2">
    <location>
        <begin position="184"/>
        <end position="193"/>
    </location>
</feature>
<dbReference type="InterPro" id="IPR017930">
    <property type="entry name" value="Myb_dom"/>
</dbReference>